<dbReference type="AlphaFoldDB" id="A0A915J725"/>
<evidence type="ECO:0000256" key="1">
    <source>
        <dbReference type="SAM" id="MobiDB-lite"/>
    </source>
</evidence>
<dbReference type="WBParaSite" id="nRc.2.0.1.t21935-RA">
    <property type="protein sequence ID" value="nRc.2.0.1.t21935-RA"/>
    <property type="gene ID" value="nRc.2.0.1.g21935"/>
</dbReference>
<feature type="region of interest" description="Disordered" evidence="1">
    <location>
        <begin position="1"/>
        <end position="23"/>
    </location>
</feature>
<evidence type="ECO:0000313" key="2">
    <source>
        <dbReference type="Proteomes" id="UP000887565"/>
    </source>
</evidence>
<reference evidence="3" key="1">
    <citation type="submission" date="2022-11" db="UniProtKB">
        <authorList>
            <consortium name="WormBaseParasite"/>
        </authorList>
    </citation>
    <scope>IDENTIFICATION</scope>
</reference>
<protein>
    <submittedName>
        <fullName evidence="3">C-type lectin domain-containing protein</fullName>
    </submittedName>
</protein>
<proteinExistence type="predicted"/>
<evidence type="ECO:0000313" key="3">
    <source>
        <dbReference type="WBParaSite" id="nRc.2.0.1.t21935-RA"/>
    </source>
</evidence>
<keyword evidence="2" id="KW-1185">Reference proteome</keyword>
<dbReference type="SUPFAM" id="SSF56436">
    <property type="entry name" value="C-type lectin-like"/>
    <property type="match status" value="1"/>
</dbReference>
<dbReference type="Proteomes" id="UP000887565">
    <property type="component" value="Unplaced"/>
</dbReference>
<accession>A0A915J725</accession>
<organism evidence="2 3">
    <name type="scientific">Romanomermis culicivorax</name>
    <name type="common">Nematode worm</name>
    <dbReference type="NCBI Taxonomy" id="13658"/>
    <lineage>
        <taxon>Eukaryota</taxon>
        <taxon>Metazoa</taxon>
        <taxon>Ecdysozoa</taxon>
        <taxon>Nematoda</taxon>
        <taxon>Enoplea</taxon>
        <taxon>Dorylaimia</taxon>
        <taxon>Mermithida</taxon>
        <taxon>Mermithoidea</taxon>
        <taxon>Mermithidae</taxon>
        <taxon>Romanomermis</taxon>
    </lineage>
</organism>
<name>A0A915J725_ROMCU</name>
<sequence length="191" mass="21619">MPTSSGRITAPFGPNLWSNDEPNGKGEISKKNSSCVQFSSTSAANDELCYMDACIHCHIYNTSALLPVVQKNLVDKNKKPTSGGCPAPWIEIRGFYYYYSFPTLYSSVPEAVKACRTIHPDATLPLDPLGGIKEYMDSLLQLLIHHSQYLQLEPLYLQCHQMQKASQILAPKQQYWHSIQQAHRYNHQMNK</sequence>
<dbReference type="InterPro" id="IPR016187">
    <property type="entry name" value="CTDL_fold"/>
</dbReference>